<feature type="region of interest" description="Disordered" evidence="3">
    <location>
        <begin position="1"/>
        <end position="22"/>
    </location>
</feature>
<dbReference type="InterPro" id="IPR001128">
    <property type="entry name" value="Cyt_P450"/>
</dbReference>
<keyword evidence="2" id="KW-0479">Metal-binding</keyword>
<accession>A0ABU0Z3K1</accession>
<evidence type="ECO:0000256" key="3">
    <source>
        <dbReference type="SAM" id="MobiDB-lite"/>
    </source>
</evidence>
<dbReference type="Proteomes" id="UP001235133">
    <property type="component" value="Unassembled WGS sequence"/>
</dbReference>
<dbReference type="InterPro" id="IPR002397">
    <property type="entry name" value="Cyt_P450_B"/>
</dbReference>
<sequence length="398" mass="42964">MTGCPYHERRLPTDGTPLAPSPALATWRDEAPATPLRYPDGPDGLIVTRHALARDVLADPRFTVAVHRFPHPQEGTYLDDLDEAGHAALAASNLLALDGDQHLRMRRAIISQFSMRAVRAREDAVAAIVTSQLAEFLARDQPADLFAHYATPISMRTHCLVLGVPDALAPRFGELFVTGTSTTQEKFDYIRDLLAGREDAPGDDVVTHLLQGEWTRAEVEGILLVLMTSGRDSVAYLIATAMVALLTHPDQLAILRDDPAALSGAIEEFMRVGAMFVTLFPRTAREDLELHGVAIAAGTTVAVSPVAANHDERQYEDPDMFDVTRDAFGHLGFGHGPHGCVGQQLARLEIREAVGQLLAAAPGIRLVHAEQLSPLPFAHPVATYEAGAVEVAWSAAAP</sequence>
<protein>
    <submittedName>
        <fullName evidence="4">Cytochrome P450</fullName>
    </submittedName>
</protein>
<dbReference type="SUPFAM" id="SSF48264">
    <property type="entry name" value="Cytochrome P450"/>
    <property type="match status" value="1"/>
</dbReference>
<gene>
    <name evidence="4" type="ORF">Q9R08_14365</name>
</gene>
<dbReference type="EMBL" id="JAVFWO010000004">
    <property type="protein sequence ID" value="MDQ7879170.1"/>
    <property type="molecule type" value="Genomic_DNA"/>
</dbReference>
<evidence type="ECO:0000256" key="2">
    <source>
        <dbReference type="RuleBase" id="RU000461"/>
    </source>
</evidence>
<dbReference type="RefSeq" id="WP_308868785.1">
    <property type="nucleotide sequence ID" value="NZ_JAVFWO010000004.1"/>
</dbReference>
<evidence type="ECO:0000313" key="4">
    <source>
        <dbReference type="EMBL" id="MDQ7879170.1"/>
    </source>
</evidence>
<dbReference type="InterPro" id="IPR017972">
    <property type="entry name" value="Cyt_P450_CS"/>
</dbReference>
<comment type="caution">
    <text evidence="4">The sequence shown here is derived from an EMBL/GenBank/DDBJ whole genome shotgun (WGS) entry which is preliminary data.</text>
</comment>
<dbReference type="PANTHER" id="PTHR46696:SF1">
    <property type="entry name" value="CYTOCHROME P450 YJIB-RELATED"/>
    <property type="match status" value="1"/>
</dbReference>
<keyword evidence="5" id="KW-1185">Reference proteome</keyword>
<dbReference type="PANTHER" id="PTHR46696">
    <property type="entry name" value="P450, PUTATIVE (EUROFUNG)-RELATED"/>
    <property type="match status" value="1"/>
</dbReference>
<keyword evidence="2" id="KW-0560">Oxidoreductase</keyword>
<keyword evidence="2" id="KW-0349">Heme</keyword>
<dbReference type="PRINTS" id="PR00359">
    <property type="entry name" value="BP450"/>
</dbReference>
<dbReference type="Pfam" id="PF00067">
    <property type="entry name" value="p450"/>
    <property type="match status" value="1"/>
</dbReference>
<dbReference type="Gene3D" id="1.10.630.10">
    <property type="entry name" value="Cytochrome P450"/>
    <property type="match status" value="1"/>
</dbReference>
<evidence type="ECO:0000313" key="5">
    <source>
        <dbReference type="Proteomes" id="UP001235133"/>
    </source>
</evidence>
<evidence type="ECO:0000256" key="1">
    <source>
        <dbReference type="ARBA" id="ARBA00010617"/>
    </source>
</evidence>
<keyword evidence="2" id="KW-0503">Monooxygenase</keyword>
<organism evidence="4 5">
    <name type="scientific">Microbacterium psychrotolerans</name>
    <dbReference type="NCBI Taxonomy" id="3068321"/>
    <lineage>
        <taxon>Bacteria</taxon>
        <taxon>Bacillati</taxon>
        <taxon>Actinomycetota</taxon>
        <taxon>Actinomycetes</taxon>
        <taxon>Micrococcales</taxon>
        <taxon>Microbacteriaceae</taxon>
        <taxon>Microbacterium</taxon>
    </lineage>
</organism>
<feature type="compositionally biased region" description="Basic and acidic residues" evidence="3">
    <location>
        <begin position="1"/>
        <end position="12"/>
    </location>
</feature>
<name>A0ABU0Z3K1_9MICO</name>
<keyword evidence="2" id="KW-0408">Iron</keyword>
<proteinExistence type="inferred from homology"/>
<reference evidence="4 5" key="1">
    <citation type="submission" date="2023-08" db="EMBL/GenBank/DDBJ databases">
        <title>Microbacterium psychrotolerans sp. nov., a psychrotolerant bacterium isolated from soil in Heilongjiang Province, China.</title>
        <authorList>
            <person name="An P."/>
            <person name="Zhao D."/>
            <person name="Xiang H."/>
        </authorList>
    </citation>
    <scope>NUCLEOTIDE SEQUENCE [LARGE SCALE GENOMIC DNA]</scope>
    <source>
        <strain evidence="4 5">QXD-8</strain>
    </source>
</reference>
<dbReference type="InterPro" id="IPR036396">
    <property type="entry name" value="Cyt_P450_sf"/>
</dbReference>
<comment type="similarity">
    <text evidence="1 2">Belongs to the cytochrome P450 family.</text>
</comment>
<dbReference type="PROSITE" id="PS00086">
    <property type="entry name" value="CYTOCHROME_P450"/>
    <property type="match status" value="1"/>
</dbReference>